<dbReference type="AlphaFoldDB" id="A0A8W8LT12"/>
<reference evidence="1" key="1">
    <citation type="submission" date="2022-08" db="UniProtKB">
        <authorList>
            <consortium name="EnsemblMetazoa"/>
        </authorList>
    </citation>
    <scope>IDENTIFICATION</scope>
    <source>
        <strain evidence="1">05x7-T-G4-1.051#20</strain>
    </source>
</reference>
<proteinExistence type="predicted"/>
<protein>
    <submittedName>
        <fullName evidence="1">Uncharacterized protein</fullName>
    </submittedName>
</protein>
<evidence type="ECO:0000313" key="1">
    <source>
        <dbReference type="EnsemblMetazoa" id="G29576.1:cds"/>
    </source>
</evidence>
<accession>A0A8W8LT12</accession>
<name>A0A8W8LT12_MAGGI</name>
<dbReference type="EnsemblMetazoa" id="G29576.1">
    <property type="protein sequence ID" value="G29576.1:cds"/>
    <property type="gene ID" value="G29576"/>
</dbReference>
<dbReference type="Proteomes" id="UP000005408">
    <property type="component" value="Unassembled WGS sequence"/>
</dbReference>
<evidence type="ECO:0000313" key="2">
    <source>
        <dbReference type="Proteomes" id="UP000005408"/>
    </source>
</evidence>
<organism evidence="1 2">
    <name type="scientific">Magallana gigas</name>
    <name type="common">Pacific oyster</name>
    <name type="synonym">Crassostrea gigas</name>
    <dbReference type="NCBI Taxonomy" id="29159"/>
    <lineage>
        <taxon>Eukaryota</taxon>
        <taxon>Metazoa</taxon>
        <taxon>Spiralia</taxon>
        <taxon>Lophotrochozoa</taxon>
        <taxon>Mollusca</taxon>
        <taxon>Bivalvia</taxon>
        <taxon>Autobranchia</taxon>
        <taxon>Pteriomorphia</taxon>
        <taxon>Ostreida</taxon>
        <taxon>Ostreoidea</taxon>
        <taxon>Ostreidae</taxon>
        <taxon>Magallana</taxon>
    </lineage>
</organism>
<sequence>FEAPDAKEARSISNQEAAMYETMNMIQADLLQAIKDPEYFVKAVRTCEEKYSKYLDDVSNGS</sequence>
<keyword evidence="2" id="KW-1185">Reference proteome</keyword>